<dbReference type="InterPro" id="IPR007729">
    <property type="entry name" value="DGOK"/>
</dbReference>
<accession>A0A506U659</accession>
<dbReference type="Pfam" id="PF05035">
    <property type="entry name" value="DGOK"/>
    <property type="match status" value="1"/>
</dbReference>
<dbReference type="InterPro" id="IPR043129">
    <property type="entry name" value="ATPase_NBD"/>
</dbReference>
<proteinExistence type="predicted"/>
<protein>
    <submittedName>
        <fullName evidence="1">2-dehydro-3-deoxygalactonokinase</fullName>
    </submittedName>
</protein>
<dbReference type="EMBL" id="VHLH01000021">
    <property type="protein sequence ID" value="TPW27407.1"/>
    <property type="molecule type" value="Genomic_DNA"/>
</dbReference>
<dbReference type="InterPro" id="IPR042258">
    <property type="entry name" value="DGOK_N"/>
</dbReference>
<dbReference type="OrthoDB" id="256574at2"/>
<dbReference type="Gene3D" id="3.30.420.300">
    <property type="entry name" value="2-keto-3-deoxy-galactonokinase, substrate binding domain"/>
    <property type="match status" value="1"/>
</dbReference>
<dbReference type="Proteomes" id="UP000320314">
    <property type="component" value="Unassembled WGS sequence"/>
</dbReference>
<dbReference type="SUPFAM" id="SSF53067">
    <property type="entry name" value="Actin-like ATPase domain"/>
    <property type="match status" value="1"/>
</dbReference>
<dbReference type="GO" id="GO:0008671">
    <property type="term" value="F:2-dehydro-3-deoxygalactonokinase activity"/>
    <property type="evidence" value="ECO:0007669"/>
    <property type="project" value="InterPro"/>
</dbReference>
<evidence type="ECO:0000313" key="2">
    <source>
        <dbReference type="Proteomes" id="UP000320314"/>
    </source>
</evidence>
<comment type="caution">
    <text evidence="1">The sequence shown here is derived from an EMBL/GenBank/DDBJ whole genome shotgun (WGS) entry which is preliminary data.</text>
</comment>
<dbReference type="GO" id="GO:0034194">
    <property type="term" value="P:D-galactonate catabolic process"/>
    <property type="evidence" value="ECO:0007669"/>
    <property type="project" value="InterPro"/>
</dbReference>
<name>A0A506U659_9HYPH</name>
<dbReference type="RefSeq" id="WP_141167226.1">
    <property type="nucleotide sequence ID" value="NZ_VHLH01000021.1"/>
</dbReference>
<keyword evidence="1" id="KW-0418">Kinase</keyword>
<gene>
    <name evidence="1" type="ORF">FJU11_11610</name>
</gene>
<dbReference type="Gene3D" id="3.30.420.310">
    <property type="entry name" value="2-keto-3-deoxy-galactonokinase, C-terminal domain"/>
    <property type="match status" value="1"/>
</dbReference>
<evidence type="ECO:0000313" key="1">
    <source>
        <dbReference type="EMBL" id="TPW27407.1"/>
    </source>
</evidence>
<keyword evidence="2" id="KW-1185">Reference proteome</keyword>
<sequence>MSGTPSFAAVDWGTSTFRVWLLDAAGDVLAERRSDEGLRTAAERGFARVLETHLEALGADPALPAVVCGMAGSRQGWQEARYLDVPTRLDAIAGNAVRIDGIDRPVHILPGLAQRDRQTADVMRGEETQLLGAMTREDDGTGDVLYCMPGTHSKWVRLRDGTVTGFSTFMTGEVYALMVRESILAQTLGDAMDVDADAPAFAKAVLAAHDEPALLMRFFFALRGSSLLFGEEATVARARLSGYLIGAELAGSLPAERDGAAIRLLASGGLGALYKRALDTLGVTHTSVDADEAVRAGLARAAAAIHPAVTEGAHS</sequence>
<keyword evidence="1" id="KW-0808">Transferase</keyword>
<dbReference type="AlphaFoldDB" id="A0A506U659"/>
<reference evidence="1 2" key="1">
    <citation type="submission" date="2019-06" db="EMBL/GenBank/DDBJ databases">
        <authorList>
            <person name="Li M."/>
        </authorList>
    </citation>
    <scope>NUCLEOTIDE SEQUENCE [LARGE SCALE GENOMIC DNA]</scope>
    <source>
        <strain evidence="1 2">BGMRC6574</strain>
    </source>
</reference>
<dbReference type="InterPro" id="IPR042257">
    <property type="entry name" value="DGOK_C"/>
</dbReference>
<organism evidence="1 2">
    <name type="scientific">Pararhizobium mangrovi</name>
    <dbReference type="NCBI Taxonomy" id="2590452"/>
    <lineage>
        <taxon>Bacteria</taxon>
        <taxon>Pseudomonadati</taxon>
        <taxon>Pseudomonadota</taxon>
        <taxon>Alphaproteobacteria</taxon>
        <taxon>Hyphomicrobiales</taxon>
        <taxon>Rhizobiaceae</taxon>
        <taxon>Rhizobium/Agrobacterium group</taxon>
        <taxon>Pararhizobium</taxon>
    </lineage>
</organism>